<name>A0A2H0KCV9_9BACT</name>
<organism evidence="4 5">
    <name type="scientific">Candidatus Taylorbacteria bacterium CG11_big_fil_rev_8_21_14_0_20_46_11</name>
    <dbReference type="NCBI Taxonomy" id="1975025"/>
    <lineage>
        <taxon>Bacteria</taxon>
        <taxon>Candidatus Tayloriibacteriota</taxon>
    </lineage>
</organism>
<evidence type="ECO:0000313" key="4">
    <source>
        <dbReference type="EMBL" id="PIQ69096.1"/>
    </source>
</evidence>
<dbReference type="UniPathway" id="UPA00121">
    <property type="reaction ID" value="UER00345"/>
</dbReference>
<gene>
    <name evidence="4" type="ORF">COV91_00610</name>
</gene>
<dbReference type="GO" id="GO:0070403">
    <property type="term" value="F:NAD+ binding"/>
    <property type="evidence" value="ECO:0007669"/>
    <property type="project" value="InterPro"/>
</dbReference>
<dbReference type="InterPro" id="IPR045011">
    <property type="entry name" value="TYRAAT1/2"/>
</dbReference>
<dbReference type="PROSITE" id="PS51176">
    <property type="entry name" value="PDH_ADH"/>
    <property type="match status" value="1"/>
</dbReference>
<dbReference type="GO" id="GO:0004665">
    <property type="term" value="F:prephenate dehydrogenase (NADP+) activity"/>
    <property type="evidence" value="ECO:0007669"/>
    <property type="project" value="InterPro"/>
</dbReference>
<proteinExistence type="predicted"/>
<dbReference type="Pfam" id="PF26213">
    <property type="entry name" value="TYRAAT1_C"/>
    <property type="match status" value="1"/>
</dbReference>
<dbReference type="PANTHER" id="PTHR43207:SF4">
    <property type="entry name" value="AROGENATE DEHYDROGENASE 2, CHLOROPLASTIC"/>
    <property type="match status" value="1"/>
</dbReference>
<dbReference type="InterPro" id="IPR046826">
    <property type="entry name" value="PDH_N"/>
</dbReference>
<dbReference type="InterPro" id="IPR001086">
    <property type="entry name" value="Preph_deHydtase"/>
</dbReference>
<protein>
    <submittedName>
        <fullName evidence="4">Uncharacterized protein</fullName>
    </submittedName>
</protein>
<dbReference type="Pfam" id="PF00800">
    <property type="entry name" value="PDT"/>
    <property type="match status" value="1"/>
</dbReference>
<evidence type="ECO:0000259" key="2">
    <source>
        <dbReference type="PROSITE" id="PS51171"/>
    </source>
</evidence>
<feature type="domain" description="Prephenate/arogenate dehydrogenase" evidence="3">
    <location>
        <begin position="3"/>
        <end position="288"/>
    </location>
</feature>
<comment type="caution">
    <text evidence="4">The sequence shown here is derived from an EMBL/GenBank/DDBJ whole genome shotgun (WGS) entry which is preliminary data.</text>
</comment>
<evidence type="ECO:0000259" key="3">
    <source>
        <dbReference type="PROSITE" id="PS51176"/>
    </source>
</evidence>
<dbReference type="GO" id="GO:0004664">
    <property type="term" value="F:prephenate dehydratase activity"/>
    <property type="evidence" value="ECO:0007669"/>
    <property type="project" value="InterPro"/>
</dbReference>
<dbReference type="Gene3D" id="3.40.190.10">
    <property type="entry name" value="Periplasmic binding protein-like II"/>
    <property type="match status" value="2"/>
</dbReference>
<keyword evidence="1" id="KW-0560">Oxidoreductase</keyword>
<dbReference type="Pfam" id="PF02153">
    <property type="entry name" value="PDH_N"/>
    <property type="match status" value="1"/>
</dbReference>
<dbReference type="InterPro" id="IPR036291">
    <property type="entry name" value="NAD(P)-bd_dom_sf"/>
</dbReference>
<dbReference type="SUPFAM" id="SSF53850">
    <property type="entry name" value="Periplasmic binding protein-like II"/>
    <property type="match status" value="1"/>
</dbReference>
<dbReference type="GO" id="GO:0008977">
    <property type="term" value="F:prephenate dehydrogenase (NAD+) activity"/>
    <property type="evidence" value="ECO:0007669"/>
    <property type="project" value="InterPro"/>
</dbReference>
<dbReference type="Proteomes" id="UP000229342">
    <property type="component" value="Unassembled WGS sequence"/>
</dbReference>
<evidence type="ECO:0000313" key="5">
    <source>
        <dbReference type="Proteomes" id="UP000229342"/>
    </source>
</evidence>
<sequence length="445" mass="50488">MLKKITIIGYGRFGKVLHRLIQDDFFVTLFKQSGSIATKGLPKNTRVVTDVKEAYESEVIFYAVPIPTFESVIALHKKYFRPDHVLIDVLSVKMHPADVLKKQLKGMKVQAILTHPMFGPDSSKDGFAGLPLIMDSFLADEKTYSYWKKYFTRKKLRVIEMSAKEHDRLAANSQGLTHFVGRLLEKMKVMKGPIDSLGTKLLLDVKEQTCNDTWELFAGLQHYNPYTKKMRLALGSAYDTLYSELLPKQVKKGVVTYGIQGGKGSFNEEAMRAYIEKKKIKKYEIQYLFTAERVLRSLYEGDIDVGLFATHNAQGGIVRESVQAMSRYTFKILDEQEVLIRHFLMKRKDVKTEELKTVMGHSQNFLQCREHLAKKYSHLKQETGKGDLVDTAKVASFVAEGKLPKTTAILGPKVLASLYGFDIIAEDLQDLGEHNVTNFLLVGRG</sequence>
<dbReference type="PROSITE" id="PS51171">
    <property type="entry name" value="PREPHENATE_DEHYDR_3"/>
    <property type="match status" value="1"/>
</dbReference>
<dbReference type="InterPro" id="IPR003099">
    <property type="entry name" value="Prephen_DH"/>
</dbReference>
<dbReference type="AlphaFoldDB" id="A0A2H0KCV9"/>
<dbReference type="Gene3D" id="3.40.50.720">
    <property type="entry name" value="NAD(P)-binding Rossmann-like Domain"/>
    <property type="match status" value="1"/>
</dbReference>
<dbReference type="GO" id="GO:0033730">
    <property type="term" value="F:arogenate dehydrogenase (NADP+) activity"/>
    <property type="evidence" value="ECO:0007669"/>
    <property type="project" value="InterPro"/>
</dbReference>
<dbReference type="GO" id="GO:0009094">
    <property type="term" value="P:L-phenylalanine biosynthetic process"/>
    <property type="evidence" value="ECO:0007669"/>
    <property type="project" value="UniProtKB-UniPathway"/>
</dbReference>
<evidence type="ECO:0000256" key="1">
    <source>
        <dbReference type="ARBA" id="ARBA00023002"/>
    </source>
</evidence>
<dbReference type="PANTHER" id="PTHR43207">
    <property type="entry name" value="AROGENATE DEHYDROGENASE-RELATED"/>
    <property type="match status" value="1"/>
</dbReference>
<dbReference type="EMBL" id="PCVG01000012">
    <property type="protein sequence ID" value="PIQ69096.1"/>
    <property type="molecule type" value="Genomic_DNA"/>
</dbReference>
<feature type="domain" description="Prephenate dehydratase" evidence="2">
    <location>
        <begin position="256"/>
        <end position="444"/>
    </location>
</feature>
<dbReference type="InterPro" id="IPR059064">
    <property type="entry name" value="TYRAAT2_C"/>
</dbReference>
<dbReference type="GO" id="GO:0006571">
    <property type="term" value="P:tyrosine biosynthetic process"/>
    <property type="evidence" value="ECO:0007669"/>
    <property type="project" value="InterPro"/>
</dbReference>
<reference evidence="4 5" key="1">
    <citation type="submission" date="2017-09" db="EMBL/GenBank/DDBJ databases">
        <title>Depth-based differentiation of microbial function through sediment-hosted aquifers and enrichment of novel symbionts in the deep terrestrial subsurface.</title>
        <authorList>
            <person name="Probst A.J."/>
            <person name="Ladd B."/>
            <person name="Jarett J.K."/>
            <person name="Geller-Mcgrath D.E."/>
            <person name="Sieber C.M."/>
            <person name="Emerson J.B."/>
            <person name="Anantharaman K."/>
            <person name="Thomas B.C."/>
            <person name="Malmstrom R."/>
            <person name="Stieglmeier M."/>
            <person name="Klingl A."/>
            <person name="Woyke T."/>
            <person name="Ryan C.M."/>
            <person name="Banfield J.F."/>
        </authorList>
    </citation>
    <scope>NUCLEOTIDE SEQUENCE [LARGE SCALE GENOMIC DNA]</scope>
    <source>
        <strain evidence="4">CG11_big_fil_rev_8_21_14_0_20_46_11</strain>
    </source>
</reference>
<accession>A0A2H0KCV9</accession>
<dbReference type="SUPFAM" id="SSF51735">
    <property type="entry name" value="NAD(P)-binding Rossmann-fold domains"/>
    <property type="match status" value="1"/>
</dbReference>